<reference evidence="1" key="1">
    <citation type="submission" date="2023-05" db="EMBL/GenBank/DDBJ databases">
        <authorList>
            <consortium name="ELIXIR-Norway"/>
        </authorList>
    </citation>
    <scope>NUCLEOTIDE SEQUENCE</scope>
</reference>
<proteinExistence type="predicted"/>
<dbReference type="EMBL" id="OX596109">
    <property type="protein sequence ID" value="CAN0310118.1"/>
    <property type="molecule type" value="Genomic_DNA"/>
</dbReference>
<name>A0AC59Z8U4_RANTA</name>
<organism evidence="1 2">
    <name type="scientific">Rangifer tarandus platyrhynchus</name>
    <name type="common">Svalbard reindeer</name>
    <dbReference type="NCBI Taxonomy" id="3082113"/>
    <lineage>
        <taxon>Eukaryota</taxon>
        <taxon>Metazoa</taxon>
        <taxon>Chordata</taxon>
        <taxon>Craniata</taxon>
        <taxon>Vertebrata</taxon>
        <taxon>Euteleostomi</taxon>
        <taxon>Mammalia</taxon>
        <taxon>Eutheria</taxon>
        <taxon>Laurasiatheria</taxon>
        <taxon>Artiodactyla</taxon>
        <taxon>Ruminantia</taxon>
        <taxon>Pecora</taxon>
        <taxon>Cervidae</taxon>
        <taxon>Odocoileinae</taxon>
        <taxon>Rangifer</taxon>
    </lineage>
</organism>
<evidence type="ECO:0000313" key="1">
    <source>
        <dbReference type="EMBL" id="CAN0310118.1"/>
    </source>
</evidence>
<dbReference type="Proteomes" id="UP001162501">
    <property type="component" value="Chromosome 25"/>
</dbReference>
<feature type="non-terminal residue" evidence="1">
    <location>
        <position position="92"/>
    </location>
</feature>
<evidence type="ECO:0000313" key="2">
    <source>
        <dbReference type="Proteomes" id="UP001162501"/>
    </source>
</evidence>
<gene>
    <name evidence="1" type="ORF">MRATA1EN22A_LOCUS15399</name>
</gene>
<reference evidence="1" key="2">
    <citation type="submission" date="2025-03" db="EMBL/GenBank/DDBJ databases">
        <authorList>
            <consortium name="ELIXIR-Norway"/>
            <consortium name="Elixir Norway"/>
        </authorList>
    </citation>
    <scope>NUCLEOTIDE SEQUENCE</scope>
</reference>
<accession>A0AC59Z8U4</accession>
<protein>
    <submittedName>
        <fullName evidence="1">Uncharacterized protein</fullName>
    </submittedName>
</protein>
<sequence length="92" mass="9784">MAGVARGCGSVFSTLPEGVNGRGSLSNAGDGGATSNHQRNNVIKRPSSCFCQRAIIIPQEPTVGEGHCDKHSLLVHFNVCQAASRWPQHPFQ</sequence>